<evidence type="ECO:0000256" key="7">
    <source>
        <dbReference type="PROSITE-ProRule" id="PRU01091"/>
    </source>
</evidence>
<reference evidence="10" key="1">
    <citation type="submission" date="2020-12" db="EMBL/GenBank/DDBJ databases">
        <title>Methylobrevis albus sp. nov., isolated from fresh water lack sediment.</title>
        <authorList>
            <person name="Zou Q."/>
        </authorList>
    </citation>
    <scope>NUCLEOTIDE SEQUENCE</scope>
    <source>
        <strain evidence="10">L22</strain>
    </source>
</reference>
<dbReference type="GO" id="GO:0000156">
    <property type="term" value="F:phosphorelay response regulator activity"/>
    <property type="evidence" value="ECO:0007669"/>
    <property type="project" value="TreeGrafter"/>
</dbReference>
<accession>A0A931I424</accession>
<evidence type="ECO:0000256" key="6">
    <source>
        <dbReference type="PROSITE-ProRule" id="PRU00169"/>
    </source>
</evidence>
<dbReference type="PROSITE" id="PS51755">
    <property type="entry name" value="OMPR_PHOB"/>
    <property type="match status" value="1"/>
</dbReference>
<keyword evidence="3" id="KW-0805">Transcription regulation</keyword>
<feature type="modified residue" description="4-aspartylphosphate" evidence="6">
    <location>
        <position position="68"/>
    </location>
</feature>
<dbReference type="InterPro" id="IPR039420">
    <property type="entry name" value="WalR-like"/>
</dbReference>
<organism evidence="10 11">
    <name type="scientific">Methylobrevis albus</name>
    <dbReference type="NCBI Taxonomy" id="2793297"/>
    <lineage>
        <taxon>Bacteria</taxon>
        <taxon>Pseudomonadati</taxon>
        <taxon>Pseudomonadota</taxon>
        <taxon>Alphaproteobacteria</taxon>
        <taxon>Hyphomicrobiales</taxon>
        <taxon>Pleomorphomonadaceae</taxon>
        <taxon>Methylobrevis</taxon>
    </lineage>
</organism>
<dbReference type="InterPro" id="IPR001867">
    <property type="entry name" value="OmpR/PhoB-type_DNA-bd"/>
</dbReference>
<dbReference type="PANTHER" id="PTHR48111">
    <property type="entry name" value="REGULATOR OF RPOS"/>
    <property type="match status" value="1"/>
</dbReference>
<dbReference type="PANTHER" id="PTHR48111:SF4">
    <property type="entry name" value="DNA-BINDING DUAL TRANSCRIPTIONAL REGULATOR OMPR"/>
    <property type="match status" value="1"/>
</dbReference>
<keyword evidence="1 6" id="KW-0597">Phosphoprotein</keyword>
<dbReference type="Gene3D" id="6.10.250.690">
    <property type="match status" value="1"/>
</dbReference>
<evidence type="ECO:0000256" key="3">
    <source>
        <dbReference type="ARBA" id="ARBA00023015"/>
    </source>
</evidence>
<evidence type="ECO:0000259" key="9">
    <source>
        <dbReference type="PROSITE" id="PS51755"/>
    </source>
</evidence>
<evidence type="ECO:0000313" key="11">
    <source>
        <dbReference type="Proteomes" id="UP000631694"/>
    </source>
</evidence>
<feature type="domain" description="Response regulatory" evidence="8">
    <location>
        <begin position="19"/>
        <end position="132"/>
    </location>
</feature>
<dbReference type="SMART" id="SM00448">
    <property type="entry name" value="REC"/>
    <property type="match status" value="1"/>
</dbReference>
<comment type="caution">
    <text evidence="10">The sequence shown here is derived from an EMBL/GenBank/DDBJ whole genome shotgun (WGS) entry which is preliminary data.</text>
</comment>
<feature type="domain" description="OmpR/PhoB-type" evidence="9">
    <location>
        <begin position="149"/>
        <end position="245"/>
    </location>
</feature>
<evidence type="ECO:0000313" key="10">
    <source>
        <dbReference type="EMBL" id="MBH0238483.1"/>
    </source>
</evidence>
<dbReference type="Gene3D" id="3.40.50.2300">
    <property type="match status" value="1"/>
</dbReference>
<gene>
    <name evidence="10" type="ORF">I5731_11670</name>
</gene>
<dbReference type="CDD" id="cd00383">
    <property type="entry name" value="trans_reg_C"/>
    <property type="match status" value="1"/>
</dbReference>
<evidence type="ECO:0000256" key="1">
    <source>
        <dbReference type="ARBA" id="ARBA00022553"/>
    </source>
</evidence>
<keyword evidence="11" id="KW-1185">Reference proteome</keyword>
<feature type="DNA-binding region" description="OmpR/PhoB-type" evidence="7">
    <location>
        <begin position="149"/>
        <end position="245"/>
    </location>
</feature>
<dbReference type="Pfam" id="PF00072">
    <property type="entry name" value="Response_reg"/>
    <property type="match status" value="1"/>
</dbReference>
<dbReference type="PROSITE" id="PS50110">
    <property type="entry name" value="RESPONSE_REGULATORY"/>
    <property type="match status" value="1"/>
</dbReference>
<dbReference type="InterPro" id="IPR011006">
    <property type="entry name" value="CheY-like_superfamily"/>
</dbReference>
<dbReference type="GO" id="GO:0005829">
    <property type="term" value="C:cytosol"/>
    <property type="evidence" value="ECO:0007669"/>
    <property type="project" value="TreeGrafter"/>
</dbReference>
<protein>
    <submittedName>
        <fullName evidence="10">Response regulator transcription factor</fullName>
    </submittedName>
</protein>
<dbReference type="GO" id="GO:0000976">
    <property type="term" value="F:transcription cis-regulatory region binding"/>
    <property type="evidence" value="ECO:0007669"/>
    <property type="project" value="TreeGrafter"/>
</dbReference>
<evidence type="ECO:0000256" key="4">
    <source>
        <dbReference type="ARBA" id="ARBA00023125"/>
    </source>
</evidence>
<dbReference type="EMBL" id="JADZLT010000050">
    <property type="protein sequence ID" value="MBH0238483.1"/>
    <property type="molecule type" value="Genomic_DNA"/>
</dbReference>
<dbReference type="GO" id="GO:0006355">
    <property type="term" value="P:regulation of DNA-templated transcription"/>
    <property type="evidence" value="ECO:0007669"/>
    <property type="project" value="InterPro"/>
</dbReference>
<keyword evidence="2" id="KW-0902">Two-component regulatory system</keyword>
<evidence type="ECO:0000256" key="2">
    <source>
        <dbReference type="ARBA" id="ARBA00023012"/>
    </source>
</evidence>
<dbReference type="InterPro" id="IPR016032">
    <property type="entry name" value="Sig_transdc_resp-reg_C-effctor"/>
</dbReference>
<name>A0A931I424_9HYPH</name>
<evidence type="ECO:0000256" key="5">
    <source>
        <dbReference type="ARBA" id="ARBA00023163"/>
    </source>
</evidence>
<dbReference type="GO" id="GO:0032993">
    <property type="term" value="C:protein-DNA complex"/>
    <property type="evidence" value="ECO:0007669"/>
    <property type="project" value="TreeGrafter"/>
</dbReference>
<proteinExistence type="predicted"/>
<dbReference type="SUPFAM" id="SSF52172">
    <property type="entry name" value="CheY-like"/>
    <property type="match status" value="1"/>
</dbReference>
<sequence length="247" mass="27559">MSQQAPDTSAIAPTDDAVHILVVDDDSRIRSLLQRFLGKEGFRVTVAANAEETRRKLQQIAFDLLIVDVMMPGEDGISLATAIGRTHDVAVLLLTARSEPEDRIRGLETGADDYLTKPFEPRELVLRIQNILRRRARSRSAAPDGMTRTRSIRFGRFTYDVGREDLSDGDEPVRLTERERQLLTMFAQAPEGVVARDALIGGGDGGVGERSIDVQINRLRRKIEADPSNPAHLQTVRGIGYRLRFEE</sequence>
<dbReference type="AlphaFoldDB" id="A0A931I424"/>
<dbReference type="Gene3D" id="1.10.10.10">
    <property type="entry name" value="Winged helix-like DNA-binding domain superfamily/Winged helix DNA-binding domain"/>
    <property type="match status" value="1"/>
</dbReference>
<evidence type="ECO:0000259" key="8">
    <source>
        <dbReference type="PROSITE" id="PS50110"/>
    </source>
</evidence>
<keyword evidence="4 7" id="KW-0238">DNA-binding</keyword>
<dbReference type="RefSeq" id="WP_197311548.1">
    <property type="nucleotide sequence ID" value="NZ_JADZLT010000050.1"/>
</dbReference>
<dbReference type="InterPro" id="IPR001789">
    <property type="entry name" value="Sig_transdc_resp-reg_receiver"/>
</dbReference>
<dbReference type="Proteomes" id="UP000631694">
    <property type="component" value="Unassembled WGS sequence"/>
</dbReference>
<dbReference type="SMART" id="SM00862">
    <property type="entry name" value="Trans_reg_C"/>
    <property type="match status" value="1"/>
</dbReference>
<dbReference type="CDD" id="cd17574">
    <property type="entry name" value="REC_OmpR"/>
    <property type="match status" value="1"/>
</dbReference>
<keyword evidence="5" id="KW-0804">Transcription</keyword>
<dbReference type="SUPFAM" id="SSF46894">
    <property type="entry name" value="C-terminal effector domain of the bipartite response regulators"/>
    <property type="match status" value="1"/>
</dbReference>
<dbReference type="InterPro" id="IPR036388">
    <property type="entry name" value="WH-like_DNA-bd_sf"/>
</dbReference>
<dbReference type="Pfam" id="PF00486">
    <property type="entry name" value="Trans_reg_C"/>
    <property type="match status" value="1"/>
</dbReference>